<protein>
    <submittedName>
        <fullName evidence="2">Uncharacterized protein</fullName>
    </submittedName>
</protein>
<dbReference type="GeneID" id="19134834"/>
<reference evidence="3" key="2">
    <citation type="journal article" date="2013" name="PLoS Genet.">
        <title>Comparative genome structure, secondary metabolite, and effector coding capacity across Cochliobolus pathogens.</title>
        <authorList>
            <person name="Condon B.J."/>
            <person name="Leng Y."/>
            <person name="Wu D."/>
            <person name="Bushley K.E."/>
            <person name="Ohm R.A."/>
            <person name="Otillar R."/>
            <person name="Martin J."/>
            <person name="Schackwitz W."/>
            <person name="Grimwood J."/>
            <person name="MohdZainudin N."/>
            <person name="Xue C."/>
            <person name="Wang R."/>
            <person name="Manning V.A."/>
            <person name="Dhillon B."/>
            <person name="Tu Z.J."/>
            <person name="Steffenson B.J."/>
            <person name="Salamov A."/>
            <person name="Sun H."/>
            <person name="Lowry S."/>
            <person name="LaButti K."/>
            <person name="Han J."/>
            <person name="Copeland A."/>
            <person name="Lindquist E."/>
            <person name="Barry K."/>
            <person name="Schmutz J."/>
            <person name="Baker S.E."/>
            <person name="Ciuffetti L.M."/>
            <person name="Grigoriev I.V."/>
            <person name="Zhong S."/>
            <person name="Turgeon B.G."/>
        </authorList>
    </citation>
    <scope>NUCLEOTIDE SEQUENCE [LARGE SCALE GENOMIC DNA]</scope>
    <source>
        <strain evidence="3">ND90Pr / ATCC 201652</strain>
    </source>
</reference>
<dbReference type="HOGENOM" id="CLU_2096686_0_0_1"/>
<feature type="transmembrane region" description="Helical" evidence="1">
    <location>
        <begin position="73"/>
        <end position="92"/>
    </location>
</feature>
<keyword evidence="1" id="KW-0812">Transmembrane</keyword>
<evidence type="ECO:0000313" key="3">
    <source>
        <dbReference type="Proteomes" id="UP000016934"/>
    </source>
</evidence>
<evidence type="ECO:0000256" key="1">
    <source>
        <dbReference type="SAM" id="Phobius"/>
    </source>
</evidence>
<reference evidence="2 3" key="1">
    <citation type="journal article" date="2012" name="PLoS Pathog.">
        <title>Diverse lifestyles and strategies of plant pathogenesis encoded in the genomes of eighteen Dothideomycetes fungi.</title>
        <authorList>
            <person name="Ohm R.A."/>
            <person name="Feau N."/>
            <person name="Henrissat B."/>
            <person name="Schoch C.L."/>
            <person name="Horwitz B.A."/>
            <person name="Barry K.W."/>
            <person name="Condon B.J."/>
            <person name="Copeland A.C."/>
            <person name="Dhillon B."/>
            <person name="Glaser F."/>
            <person name="Hesse C.N."/>
            <person name="Kosti I."/>
            <person name="LaButti K."/>
            <person name="Lindquist E.A."/>
            <person name="Lucas S."/>
            <person name="Salamov A.A."/>
            <person name="Bradshaw R.E."/>
            <person name="Ciuffetti L."/>
            <person name="Hamelin R.C."/>
            <person name="Kema G.H.J."/>
            <person name="Lawrence C."/>
            <person name="Scott J.A."/>
            <person name="Spatafora J.W."/>
            <person name="Turgeon B.G."/>
            <person name="de Wit P.J.G.M."/>
            <person name="Zhong S."/>
            <person name="Goodwin S.B."/>
            <person name="Grigoriev I.V."/>
        </authorList>
    </citation>
    <scope>NUCLEOTIDE SEQUENCE [LARGE SCALE GENOMIC DNA]</scope>
    <source>
        <strain evidence="3">ND90Pr / ATCC 201652</strain>
    </source>
</reference>
<dbReference type="RefSeq" id="XP_007702957.1">
    <property type="nucleotide sequence ID" value="XM_007704767.1"/>
</dbReference>
<gene>
    <name evidence="2" type="ORF">COCSADRAFT_234169</name>
</gene>
<dbReference type="KEGG" id="bsc:COCSADRAFT_234169"/>
<evidence type="ECO:0000313" key="2">
    <source>
        <dbReference type="EMBL" id="EMD61670.1"/>
    </source>
</evidence>
<sequence>MQRRYIGGLRLFPLQSHHKGLLVGLCPRQTEGLRKGEPLSRSICAECLVPNALRGIPSAEVPSRSKTDLTSRLQLLASIVTYILYVCIPLGWRSGNTVVRWTERFIAEKTVAWLGL</sequence>
<keyword evidence="1" id="KW-0472">Membrane</keyword>
<accession>M2SGZ1</accession>
<keyword evidence="1" id="KW-1133">Transmembrane helix</keyword>
<dbReference type="Proteomes" id="UP000016934">
    <property type="component" value="Unassembled WGS sequence"/>
</dbReference>
<keyword evidence="3" id="KW-1185">Reference proteome</keyword>
<dbReference type="AlphaFoldDB" id="M2SGZ1"/>
<organism evidence="2 3">
    <name type="scientific">Cochliobolus sativus (strain ND90Pr / ATCC 201652)</name>
    <name type="common">Common root rot and spot blotch fungus</name>
    <name type="synonym">Bipolaris sorokiniana</name>
    <dbReference type="NCBI Taxonomy" id="665912"/>
    <lineage>
        <taxon>Eukaryota</taxon>
        <taxon>Fungi</taxon>
        <taxon>Dikarya</taxon>
        <taxon>Ascomycota</taxon>
        <taxon>Pezizomycotina</taxon>
        <taxon>Dothideomycetes</taxon>
        <taxon>Pleosporomycetidae</taxon>
        <taxon>Pleosporales</taxon>
        <taxon>Pleosporineae</taxon>
        <taxon>Pleosporaceae</taxon>
        <taxon>Bipolaris</taxon>
    </lineage>
</organism>
<proteinExistence type="predicted"/>
<dbReference type="EMBL" id="KB445648">
    <property type="protein sequence ID" value="EMD61670.1"/>
    <property type="molecule type" value="Genomic_DNA"/>
</dbReference>
<name>M2SGZ1_COCSN</name>